<proteinExistence type="predicted"/>
<sequence length="261" mass="29798">MHRRWERTRWLQDGGRERERERERERRQTLRGRAPRREKSEHKAKHVLVLWPVTAVIERLDSSPSIKAKRVQSRPSHSRTFASGNRAGRCRWSASFLGGLPFPLALVFLYCSIITSFNPHRLSRSRIQVPPESLNSTKRNTALTVQLFSPNLSFPHSPIYLLLKLGKHKTSTLPAGGEAPEAFSRPVWRLPHPPPGTDNFVLGTNLKTHSGRGREEQGSDCVNMKRRQNAKCGGWEIPEKTRRPVASPGKIPARKYRDVSL</sequence>
<evidence type="ECO:0000256" key="1">
    <source>
        <dbReference type="SAM" id="MobiDB-lite"/>
    </source>
</evidence>
<evidence type="ECO:0000313" key="4">
    <source>
        <dbReference type="Proteomes" id="UP001159363"/>
    </source>
</evidence>
<name>A0ABQ9IAE8_9NEOP</name>
<dbReference type="EMBL" id="JARBHB010000002">
    <property type="protein sequence ID" value="KAJ8893611.1"/>
    <property type="molecule type" value="Genomic_DNA"/>
</dbReference>
<keyword evidence="2" id="KW-1133">Transmembrane helix</keyword>
<keyword evidence="2" id="KW-0472">Membrane</keyword>
<organism evidence="3 4">
    <name type="scientific">Dryococelus australis</name>
    <dbReference type="NCBI Taxonomy" id="614101"/>
    <lineage>
        <taxon>Eukaryota</taxon>
        <taxon>Metazoa</taxon>
        <taxon>Ecdysozoa</taxon>
        <taxon>Arthropoda</taxon>
        <taxon>Hexapoda</taxon>
        <taxon>Insecta</taxon>
        <taxon>Pterygota</taxon>
        <taxon>Neoptera</taxon>
        <taxon>Polyneoptera</taxon>
        <taxon>Phasmatodea</taxon>
        <taxon>Verophasmatodea</taxon>
        <taxon>Anareolatae</taxon>
        <taxon>Phasmatidae</taxon>
        <taxon>Eurycanthinae</taxon>
        <taxon>Dryococelus</taxon>
    </lineage>
</organism>
<keyword evidence="4" id="KW-1185">Reference proteome</keyword>
<feature type="compositionally biased region" description="Basic and acidic residues" evidence="1">
    <location>
        <begin position="12"/>
        <end position="28"/>
    </location>
</feature>
<protein>
    <submittedName>
        <fullName evidence="3">Uncharacterized protein</fullName>
    </submittedName>
</protein>
<gene>
    <name evidence="3" type="ORF">PR048_006211</name>
</gene>
<feature type="transmembrane region" description="Helical" evidence="2">
    <location>
        <begin position="96"/>
        <end position="117"/>
    </location>
</feature>
<feature type="region of interest" description="Disordered" evidence="1">
    <location>
        <begin position="238"/>
        <end position="261"/>
    </location>
</feature>
<comment type="caution">
    <text evidence="3">The sequence shown here is derived from an EMBL/GenBank/DDBJ whole genome shotgun (WGS) entry which is preliminary data.</text>
</comment>
<feature type="region of interest" description="Disordered" evidence="1">
    <location>
        <begin position="12"/>
        <end position="40"/>
    </location>
</feature>
<keyword evidence="2" id="KW-0812">Transmembrane</keyword>
<evidence type="ECO:0000256" key="2">
    <source>
        <dbReference type="SAM" id="Phobius"/>
    </source>
</evidence>
<reference evidence="3 4" key="1">
    <citation type="submission" date="2023-02" db="EMBL/GenBank/DDBJ databases">
        <title>LHISI_Scaffold_Assembly.</title>
        <authorList>
            <person name="Stuart O.P."/>
            <person name="Cleave R."/>
            <person name="Magrath M.J.L."/>
            <person name="Mikheyev A.S."/>
        </authorList>
    </citation>
    <scope>NUCLEOTIDE SEQUENCE [LARGE SCALE GENOMIC DNA]</scope>
    <source>
        <strain evidence="3">Daus_M_001</strain>
        <tissue evidence="3">Leg muscle</tissue>
    </source>
</reference>
<evidence type="ECO:0000313" key="3">
    <source>
        <dbReference type="EMBL" id="KAJ8893611.1"/>
    </source>
</evidence>
<accession>A0ABQ9IAE8</accession>
<dbReference type="Proteomes" id="UP001159363">
    <property type="component" value="Chromosome 2"/>
</dbReference>